<accession>A0A8J3IS72</accession>
<dbReference type="PROSITE" id="PS00356">
    <property type="entry name" value="HTH_LACI_1"/>
    <property type="match status" value="1"/>
</dbReference>
<keyword evidence="3" id="KW-0238">DNA-binding</keyword>
<keyword evidence="1" id="KW-0678">Repressor</keyword>
<sequence>MAMSADRQTTIKDVAAHAAVSVATVSAVINGNKYVSPELAERVKASIAELGYERNSLARSLKTQTSHTIGLIISDITNPFFTSIVRGVEDVANEHHYSLILGNTDEDLKKEMSYVRLLESKRADGLIVAVTTGSHEYLHAGSAHHLPLVSIDRSLFELGIDAVLVDNIAGARTAVEHLIALGHRRIGTVTGISGITTTEERLTGYRQALEAHNIPFDPALIATADSRVEGGENGAMQLLTQPGERPTALFLMNGLMVIGALQALTKLGLCCPQDIALVGFDDFEWASVLHPQLTTVRQPTYEIGQKAAQFLFDRLEQRDREPRELRLRPQLIIRESCGATLRKNQPPQ</sequence>
<dbReference type="InterPro" id="IPR028082">
    <property type="entry name" value="Peripla_BP_I"/>
</dbReference>
<dbReference type="Gene3D" id="3.40.50.2300">
    <property type="match status" value="2"/>
</dbReference>
<proteinExistence type="predicted"/>
<dbReference type="GO" id="GO:0003700">
    <property type="term" value="F:DNA-binding transcription factor activity"/>
    <property type="evidence" value="ECO:0007669"/>
    <property type="project" value="TreeGrafter"/>
</dbReference>
<dbReference type="PANTHER" id="PTHR30146">
    <property type="entry name" value="LACI-RELATED TRANSCRIPTIONAL REPRESSOR"/>
    <property type="match status" value="1"/>
</dbReference>
<keyword evidence="4" id="KW-0804">Transcription</keyword>
<evidence type="ECO:0000256" key="4">
    <source>
        <dbReference type="ARBA" id="ARBA00023163"/>
    </source>
</evidence>
<dbReference type="GO" id="GO:0000976">
    <property type="term" value="F:transcription cis-regulatory region binding"/>
    <property type="evidence" value="ECO:0007669"/>
    <property type="project" value="TreeGrafter"/>
</dbReference>
<evidence type="ECO:0000256" key="3">
    <source>
        <dbReference type="ARBA" id="ARBA00023125"/>
    </source>
</evidence>
<name>A0A8J3IS72_9CHLR</name>
<dbReference type="CDD" id="cd01392">
    <property type="entry name" value="HTH_LacI"/>
    <property type="match status" value="1"/>
</dbReference>
<dbReference type="Proteomes" id="UP000597444">
    <property type="component" value="Unassembled WGS sequence"/>
</dbReference>
<dbReference type="CDD" id="cd06267">
    <property type="entry name" value="PBP1_LacI_sugar_binding-like"/>
    <property type="match status" value="1"/>
</dbReference>
<dbReference type="Gene3D" id="1.10.260.40">
    <property type="entry name" value="lambda repressor-like DNA-binding domains"/>
    <property type="match status" value="1"/>
</dbReference>
<reference evidence="6" key="1">
    <citation type="submission" date="2020-10" db="EMBL/GenBank/DDBJ databases">
        <title>Taxonomic study of unclassified bacteria belonging to the class Ktedonobacteria.</title>
        <authorList>
            <person name="Yabe S."/>
            <person name="Wang C.M."/>
            <person name="Zheng Y."/>
            <person name="Sakai Y."/>
            <person name="Cavaletti L."/>
            <person name="Monciardini P."/>
            <person name="Donadio S."/>
        </authorList>
    </citation>
    <scope>NUCLEOTIDE SEQUENCE</scope>
    <source>
        <strain evidence="6">ID150040</strain>
    </source>
</reference>
<dbReference type="SMART" id="SM00354">
    <property type="entry name" value="HTH_LACI"/>
    <property type="match status" value="1"/>
</dbReference>
<dbReference type="Pfam" id="PF13377">
    <property type="entry name" value="Peripla_BP_3"/>
    <property type="match status" value="1"/>
</dbReference>
<evidence type="ECO:0000259" key="5">
    <source>
        <dbReference type="PROSITE" id="PS50932"/>
    </source>
</evidence>
<evidence type="ECO:0000256" key="1">
    <source>
        <dbReference type="ARBA" id="ARBA00022491"/>
    </source>
</evidence>
<dbReference type="PANTHER" id="PTHR30146:SF148">
    <property type="entry name" value="HTH-TYPE TRANSCRIPTIONAL REPRESSOR PURR-RELATED"/>
    <property type="match status" value="1"/>
</dbReference>
<organism evidence="6 7">
    <name type="scientific">Reticulibacter mediterranei</name>
    <dbReference type="NCBI Taxonomy" id="2778369"/>
    <lineage>
        <taxon>Bacteria</taxon>
        <taxon>Bacillati</taxon>
        <taxon>Chloroflexota</taxon>
        <taxon>Ktedonobacteria</taxon>
        <taxon>Ktedonobacterales</taxon>
        <taxon>Reticulibacteraceae</taxon>
        <taxon>Reticulibacter</taxon>
    </lineage>
</organism>
<dbReference type="AlphaFoldDB" id="A0A8J3IS72"/>
<dbReference type="SUPFAM" id="SSF47413">
    <property type="entry name" value="lambda repressor-like DNA-binding domains"/>
    <property type="match status" value="1"/>
</dbReference>
<keyword evidence="2" id="KW-0805">Transcription regulation</keyword>
<dbReference type="PROSITE" id="PS50932">
    <property type="entry name" value="HTH_LACI_2"/>
    <property type="match status" value="1"/>
</dbReference>
<evidence type="ECO:0000313" key="7">
    <source>
        <dbReference type="Proteomes" id="UP000597444"/>
    </source>
</evidence>
<comment type="caution">
    <text evidence="6">The sequence shown here is derived from an EMBL/GenBank/DDBJ whole genome shotgun (WGS) entry which is preliminary data.</text>
</comment>
<dbReference type="InterPro" id="IPR046335">
    <property type="entry name" value="LacI/GalR-like_sensor"/>
</dbReference>
<evidence type="ECO:0000256" key="2">
    <source>
        <dbReference type="ARBA" id="ARBA00023015"/>
    </source>
</evidence>
<dbReference type="Pfam" id="PF00356">
    <property type="entry name" value="LacI"/>
    <property type="match status" value="1"/>
</dbReference>
<dbReference type="EMBL" id="BNJK01000001">
    <property type="protein sequence ID" value="GHO95281.1"/>
    <property type="molecule type" value="Genomic_DNA"/>
</dbReference>
<keyword evidence="7" id="KW-1185">Reference proteome</keyword>
<evidence type="ECO:0000313" key="6">
    <source>
        <dbReference type="EMBL" id="GHO95281.1"/>
    </source>
</evidence>
<dbReference type="InterPro" id="IPR010982">
    <property type="entry name" value="Lambda_DNA-bd_dom_sf"/>
</dbReference>
<protein>
    <submittedName>
        <fullName evidence="6">LacI family transcriptional regulator</fullName>
    </submittedName>
</protein>
<feature type="domain" description="HTH lacI-type" evidence="5">
    <location>
        <begin position="9"/>
        <end position="63"/>
    </location>
</feature>
<dbReference type="SUPFAM" id="SSF53822">
    <property type="entry name" value="Periplasmic binding protein-like I"/>
    <property type="match status" value="1"/>
</dbReference>
<dbReference type="InterPro" id="IPR000843">
    <property type="entry name" value="HTH_LacI"/>
</dbReference>
<gene>
    <name evidence="6" type="ORF">KSF_053290</name>
</gene>